<dbReference type="EMBL" id="CP000766">
    <property type="protein sequence ID" value="ABY72841.1"/>
    <property type="molecule type" value="Genomic_DNA"/>
</dbReference>
<sequence>MPSELGTNKTIIAFYRIEKIKISVKMPCKLLLIPMTSLSRK</sequence>
<proteinExistence type="predicted"/>
<reference evidence="1 2" key="2">
    <citation type="journal article" date="2015" name="Infect. Immun.">
        <title>Comparative genome sequencing of Rickettsia rickettsii strains that differ in virulence.</title>
        <authorList>
            <person name="Clark T.R."/>
            <person name="Noriea N.F."/>
            <person name="Bublitz D.C."/>
            <person name="Ellison D.W."/>
            <person name="Martens C."/>
            <person name="Lutter E.I."/>
            <person name="Hackstadt T."/>
        </authorList>
    </citation>
    <scope>NUCLEOTIDE SEQUENCE [LARGE SCALE GENOMIC DNA]</scope>
    <source>
        <strain evidence="1 2">Iowa</strain>
    </source>
</reference>
<reference evidence="1 2" key="1">
    <citation type="journal article" date="2008" name="Infect. Immun.">
        <title>Genomic comparison of virulent Rickettsia rickettsii Sheila Smith and avirulent Rickettsia rickettsii Iowa.</title>
        <authorList>
            <person name="Ellison D.W."/>
            <person name="Clark T.R."/>
            <person name="Sturdevant D.E."/>
            <person name="Virtaneva K."/>
            <person name="Porcella S.F."/>
            <person name="Hackstadt T."/>
        </authorList>
    </citation>
    <scope>NUCLEOTIDE SEQUENCE [LARGE SCALE GENOMIC DNA]</scope>
    <source>
        <strain evidence="1 2">Iowa</strain>
    </source>
</reference>
<organism evidence="1 2">
    <name type="scientific">Rickettsia rickettsii (strain Iowa)</name>
    <dbReference type="NCBI Taxonomy" id="452659"/>
    <lineage>
        <taxon>Bacteria</taxon>
        <taxon>Pseudomonadati</taxon>
        <taxon>Pseudomonadota</taxon>
        <taxon>Alphaproteobacteria</taxon>
        <taxon>Rickettsiales</taxon>
        <taxon>Rickettsiaceae</taxon>
        <taxon>Rickettsieae</taxon>
        <taxon>Rickettsia</taxon>
        <taxon>spotted fever group</taxon>
    </lineage>
</organism>
<keyword evidence="2" id="KW-1185">Reference proteome</keyword>
<dbReference type="AlphaFoldDB" id="B0BYB5"/>
<dbReference type="Proteomes" id="UP000000796">
    <property type="component" value="Chromosome"/>
</dbReference>
<name>B0BYB5_RICRO</name>
<protein>
    <submittedName>
        <fullName evidence="1">Uncharacterized protein</fullName>
    </submittedName>
</protein>
<gene>
    <name evidence="1" type="ordered locus">RrIowa_1038</name>
</gene>
<accession>B0BYB5</accession>
<dbReference type="KEGG" id="rrj:RrIowa_1038"/>
<evidence type="ECO:0000313" key="2">
    <source>
        <dbReference type="Proteomes" id="UP000000796"/>
    </source>
</evidence>
<dbReference type="HOGENOM" id="CLU_3275940_0_0_5"/>
<evidence type="ECO:0000313" key="1">
    <source>
        <dbReference type="EMBL" id="ABY72841.1"/>
    </source>
</evidence>